<organism evidence="3">
    <name type="scientific">Candidozyma auris</name>
    <name type="common">Yeast</name>
    <name type="synonym">Candida auris</name>
    <dbReference type="NCBI Taxonomy" id="498019"/>
    <lineage>
        <taxon>Eukaryota</taxon>
        <taxon>Fungi</taxon>
        <taxon>Dikarya</taxon>
        <taxon>Ascomycota</taxon>
        <taxon>Saccharomycotina</taxon>
        <taxon>Pichiomycetes</taxon>
        <taxon>Metschnikowiaceae</taxon>
        <taxon>Candidozyma</taxon>
    </lineage>
</organism>
<dbReference type="EMBL" id="PEKT03000004">
    <property type="protein sequence ID" value="KAK8439524.1"/>
    <property type="molecule type" value="Genomic_DNA"/>
</dbReference>
<comment type="caution">
    <text evidence="3">The sequence shown here is derived from an EMBL/GenBank/DDBJ whole genome shotgun (WGS) entry which is preliminary data.</text>
</comment>
<dbReference type="VEuPathDB" id="FungiDB:CJJ09_004229"/>
<reference evidence="3 4" key="1">
    <citation type="journal article" date="2017" name="Clin. Infect. Dis.">
        <title>Simultaneous emergence of multidrug-resistant Candida auris on 3 continents confirmed by whole-genome sequencing and epidemiological analyses.</title>
        <authorList>
            <person name="Lockhart S.R."/>
            <person name="Etienne K.A."/>
            <person name="Vallabhaneni S."/>
            <person name="Farooqi J."/>
            <person name="Chowdhary A."/>
            <person name="Govender N.P."/>
            <person name="Colombo A.L."/>
            <person name="Calvo B."/>
            <person name="Cuomo C.A."/>
            <person name="Desjardins C.A."/>
            <person name="Berkow E.L."/>
            <person name="Castanheira M."/>
            <person name="Magobo R.E."/>
            <person name="Jabeen K."/>
            <person name="Asghar R.J."/>
            <person name="Meis J.F."/>
            <person name="Jackson B."/>
            <person name="Chiller T."/>
            <person name="Litvintseva A.P."/>
        </authorList>
    </citation>
    <scope>NUCLEOTIDE SEQUENCE [LARGE SCALE GENOMIC DNA]</scope>
    <source>
        <strain evidence="3 4">B8441</strain>
    </source>
</reference>
<dbReference type="STRING" id="498019.A0A2H0ZDL2"/>
<gene>
    <name evidence="3" type="ORF">B9J08_005125</name>
    <name evidence="2" type="ORF">B9J08_04008</name>
</gene>
<dbReference type="VEuPathDB" id="FungiDB:B9J08_005125"/>
<dbReference type="VEuPathDB" id="FungiDB:CJI97_005209"/>
<evidence type="ECO:0000313" key="3">
    <source>
        <dbReference type="EMBL" id="PIS48432.1"/>
    </source>
</evidence>
<dbReference type="GO" id="GO:0005739">
    <property type="term" value="C:mitochondrion"/>
    <property type="evidence" value="ECO:0007669"/>
    <property type="project" value="TreeGrafter"/>
</dbReference>
<evidence type="ECO:0000259" key="1">
    <source>
        <dbReference type="PROSITE" id="PS50206"/>
    </source>
</evidence>
<feature type="domain" description="Rhodanese" evidence="1">
    <location>
        <begin position="80"/>
        <end position="177"/>
    </location>
</feature>
<reference evidence="3" key="2">
    <citation type="submission" date="2017-11" db="EMBL/GenBank/DDBJ databases">
        <title>Candida auris genome assembly and annotation.</title>
        <authorList>
            <person name="Munoz J.F."/>
            <person name="Gade L.G."/>
            <person name="Chow N.A."/>
            <person name="Litvintseva A.P."/>
            <person name="Loparev V.N."/>
            <person name="Cuomo C.A."/>
        </authorList>
    </citation>
    <scope>NUCLEOTIDE SEQUENCE</scope>
    <source>
        <strain evidence="3">B8441</strain>
    </source>
</reference>
<sequence>MFHRTLARDTARMLRPLTPALRAHVSPAFTSFRPISVSSRVPTRTTVSSVLKNHRFYSVLSQSPAKVYKYDDMKKLVEKPDPSTVILDVREPVEFQEGHIPGAHNVPFKSSPGALDLSEEDFEDAFGFKKPSKDSELVFYCLGGVRSTAAEELAHSFGYNKRANYIGSWEDWVAHENQRK</sequence>
<dbReference type="GO" id="GO:0004792">
    <property type="term" value="F:thiosulfate-cyanide sulfurtransferase activity"/>
    <property type="evidence" value="ECO:0007669"/>
    <property type="project" value="TreeGrafter"/>
</dbReference>
<accession>A0A2H0ZDL2</accession>
<evidence type="ECO:0000313" key="2">
    <source>
        <dbReference type="EMBL" id="KAK8439524.1"/>
    </source>
</evidence>
<dbReference type="SUPFAM" id="SSF52821">
    <property type="entry name" value="Rhodanese/Cell cycle control phosphatase"/>
    <property type="match status" value="1"/>
</dbReference>
<dbReference type="VEuPathDB" id="FungiDB:CJI96_0003914"/>
<proteinExistence type="predicted"/>
<name>A0A2H0ZDL2_CANAR</name>
<dbReference type="Pfam" id="PF00581">
    <property type="entry name" value="Rhodanese"/>
    <property type="match status" value="1"/>
</dbReference>
<dbReference type="AlphaFoldDB" id="A0A2H0ZDL2"/>
<dbReference type="CDD" id="cd01519">
    <property type="entry name" value="RHOD_HSP67B2"/>
    <property type="match status" value="1"/>
</dbReference>
<evidence type="ECO:0000313" key="4">
    <source>
        <dbReference type="Proteomes" id="UP000230249"/>
    </source>
</evidence>
<dbReference type="SMART" id="SM00450">
    <property type="entry name" value="RHOD"/>
    <property type="match status" value="1"/>
</dbReference>
<dbReference type="PANTHER" id="PTHR44086:SF10">
    <property type="entry name" value="THIOSULFATE SULFURTRANSFERASE_RHODANESE-LIKE DOMAIN-CONTAINING PROTEIN 3"/>
    <property type="match status" value="1"/>
</dbReference>
<dbReference type="VEuPathDB" id="FungiDB:CJJ07_004588"/>
<dbReference type="Gene3D" id="3.40.250.10">
    <property type="entry name" value="Rhodanese-like domain"/>
    <property type="match status" value="1"/>
</dbReference>
<dbReference type="VEuPathDB" id="FungiDB:QG37_01305"/>
<dbReference type="OMA" id="FFCQMGR"/>
<dbReference type="PROSITE" id="PS50206">
    <property type="entry name" value="RHODANESE_3"/>
    <property type="match status" value="1"/>
</dbReference>
<dbReference type="InterPro" id="IPR001763">
    <property type="entry name" value="Rhodanese-like_dom"/>
</dbReference>
<dbReference type="InterPro" id="IPR036873">
    <property type="entry name" value="Rhodanese-like_dom_sf"/>
</dbReference>
<dbReference type="EMBL" id="PEKT02000010">
    <property type="protein sequence ID" value="PIS48432.1"/>
    <property type="molecule type" value="Genomic_DNA"/>
</dbReference>
<dbReference type="OrthoDB" id="566238at2759"/>
<protein>
    <recommendedName>
        <fullName evidence="1">Rhodanese domain-containing protein</fullName>
    </recommendedName>
</protein>
<dbReference type="Proteomes" id="UP000230249">
    <property type="component" value="Unassembled WGS sequence"/>
</dbReference>
<dbReference type="PANTHER" id="PTHR44086">
    <property type="entry name" value="THIOSULFATE SULFURTRANSFERASE RDL2, MITOCHONDRIAL-RELATED"/>
    <property type="match status" value="1"/>
</dbReference>
<keyword evidence="4" id="KW-1185">Reference proteome</keyword>
<reference evidence="2 4" key="3">
    <citation type="journal article" date="2018" name="Nat. Commun.">
        <title>Genomic insights into multidrug-resistance, mating and virulence in Candida auris and related emerging species.</title>
        <authorList>
            <person name="Munoz J.F."/>
            <person name="Gade L."/>
            <person name="Chow N.A."/>
            <person name="Loparev V.N."/>
            <person name="Juieng P."/>
            <person name="Berkow E.L."/>
            <person name="Farrer R.A."/>
            <person name="Litvintseva A.P."/>
            <person name="Cuomo C.A."/>
        </authorList>
    </citation>
    <scope>GENOME REANNOTATION</scope>
    <source>
        <strain evidence="2 4">B8441</strain>
    </source>
</reference>
<reference evidence="2" key="4">
    <citation type="submission" date="2024-03" db="EMBL/GenBank/DDBJ databases">
        <title>Improved genome assembly of Candida auris strain B8441 and annotation of B11205.</title>
        <authorList>
            <person name="Cauldron N.C."/>
            <person name="Shea T."/>
            <person name="Cuomo C.A."/>
        </authorList>
    </citation>
    <scope>NUCLEOTIDE SEQUENCE</scope>
    <source>
        <strain evidence="2">B8441</strain>
    </source>
</reference>